<organism evidence="6">
    <name type="scientific">marine metagenome</name>
    <dbReference type="NCBI Taxonomy" id="408172"/>
    <lineage>
        <taxon>unclassified sequences</taxon>
        <taxon>metagenomes</taxon>
        <taxon>ecological metagenomes</taxon>
    </lineage>
</organism>
<proteinExistence type="inferred from homology"/>
<dbReference type="PROSITE" id="PS00098">
    <property type="entry name" value="THIOLASE_1"/>
    <property type="match status" value="1"/>
</dbReference>
<gene>
    <name evidence="6" type="ORF">METZ01_LOCUS6227</name>
</gene>
<dbReference type="EMBL" id="UINC01000329">
    <property type="protein sequence ID" value="SUZ53373.1"/>
    <property type="molecule type" value="Genomic_DNA"/>
</dbReference>
<dbReference type="GO" id="GO:0003988">
    <property type="term" value="F:acetyl-CoA C-acyltransferase activity"/>
    <property type="evidence" value="ECO:0007669"/>
    <property type="project" value="UniProtKB-ARBA"/>
</dbReference>
<dbReference type="InterPro" id="IPR020610">
    <property type="entry name" value="Thiolase_AS"/>
</dbReference>
<dbReference type="AlphaFoldDB" id="A0A381NIM2"/>
<dbReference type="InterPro" id="IPR020616">
    <property type="entry name" value="Thiolase_N"/>
</dbReference>
<dbReference type="InterPro" id="IPR020617">
    <property type="entry name" value="Thiolase_C"/>
</dbReference>
<dbReference type="Pfam" id="PF00108">
    <property type="entry name" value="Thiolase_N"/>
    <property type="match status" value="1"/>
</dbReference>
<dbReference type="PANTHER" id="PTHR18919:SF138">
    <property type="entry name" value="ACETYL-COA C-ACETYLTRANSFERASE"/>
    <property type="match status" value="1"/>
</dbReference>
<evidence type="ECO:0000256" key="1">
    <source>
        <dbReference type="ARBA" id="ARBA00010982"/>
    </source>
</evidence>
<keyword evidence="3" id="KW-0012">Acyltransferase</keyword>
<protein>
    <recommendedName>
        <fullName evidence="7">Thiolase N-terminal domain-containing protein</fullName>
    </recommendedName>
</protein>
<dbReference type="PANTHER" id="PTHR18919">
    <property type="entry name" value="ACETYL-COA C-ACYLTRANSFERASE"/>
    <property type="match status" value="1"/>
</dbReference>
<dbReference type="InterPro" id="IPR002155">
    <property type="entry name" value="Thiolase"/>
</dbReference>
<keyword evidence="2" id="KW-0808">Transferase</keyword>
<feature type="non-terminal residue" evidence="6">
    <location>
        <position position="1"/>
    </location>
</feature>
<dbReference type="NCBIfam" id="TIGR01930">
    <property type="entry name" value="AcCoA-C-Actrans"/>
    <property type="match status" value="1"/>
</dbReference>
<dbReference type="InterPro" id="IPR020615">
    <property type="entry name" value="Thiolase_acyl_enz_int_AS"/>
</dbReference>
<reference evidence="6" key="1">
    <citation type="submission" date="2018-05" db="EMBL/GenBank/DDBJ databases">
        <authorList>
            <person name="Lanie J.A."/>
            <person name="Ng W.-L."/>
            <person name="Kazmierczak K.M."/>
            <person name="Andrzejewski T.M."/>
            <person name="Davidsen T.M."/>
            <person name="Wayne K.J."/>
            <person name="Tettelin H."/>
            <person name="Glass J.I."/>
            <person name="Rusch D."/>
            <person name="Podicherti R."/>
            <person name="Tsui H.-C.T."/>
            <person name="Winkler M.E."/>
        </authorList>
    </citation>
    <scope>NUCLEOTIDE SEQUENCE</scope>
</reference>
<dbReference type="PROSITE" id="PS00737">
    <property type="entry name" value="THIOLASE_2"/>
    <property type="match status" value="1"/>
</dbReference>
<dbReference type="FunFam" id="3.40.47.10:FF:000010">
    <property type="entry name" value="Acetyl-CoA acetyltransferase (Thiolase)"/>
    <property type="match status" value="1"/>
</dbReference>
<dbReference type="PIRSF" id="PIRSF000429">
    <property type="entry name" value="Ac-CoA_Ac_transf"/>
    <property type="match status" value="1"/>
</dbReference>
<dbReference type="Pfam" id="PF02803">
    <property type="entry name" value="Thiolase_C"/>
    <property type="match status" value="1"/>
</dbReference>
<evidence type="ECO:0000313" key="6">
    <source>
        <dbReference type="EMBL" id="SUZ53373.1"/>
    </source>
</evidence>
<sequence>VESETYIVQSGRTPIGSFGGALSEFSAPQLGAAVITGLLDRLDLDVNEVEEVIMGNVLSAGIGQAPARQTAIYSGLPHKVECLTINKMCGSGLKAVMLADQVIKAKGAGIIIAGGIESMSNAPYLISKGINRIGHQKMIDSMIHDGLWDAYNDIHMGSCAEMLATDRNYAREQQDKYSIKSYQRAQDAQEKGYFSNEIIPLTNSKGIAVDSDEEPGKAKFEKIPIIKPVFEKNGTITAANASKLNDGAAAVILISKENIEKYKVKPMARIISHCSFAHDPKWFTTAPGHAIDKVLKQARLSKDDIDLWEINEAFAAVTMAAMDDFKLDDTKVNINGGAVALGHPIGASGARILTTLIYALERMKKNIGLAALCIGGGEASAMVIEKL</sequence>
<dbReference type="SUPFAM" id="SSF53901">
    <property type="entry name" value="Thiolase-like"/>
    <property type="match status" value="2"/>
</dbReference>
<feature type="domain" description="Thiolase N-terminal" evidence="4">
    <location>
        <begin position="6"/>
        <end position="256"/>
    </location>
</feature>
<dbReference type="InterPro" id="IPR016039">
    <property type="entry name" value="Thiolase-like"/>
</dbReference>
<evidence type="ECO:0000256" key="3">
    <source>
        <dbReference type="ARBA" id="ARBA00023315"/>
    </source>
</evidence>
<evidence type="ECO:0008006" key="7">
    <source>
        <dbReference type="Google" id="ProtNLM"/>
    </source>
</evidence>
<dbReference type="InterPro" id="IPR020613">
    <property type="entry name" value="Thiolase_CS"/>
</dbReference>
<evidence type="ECO:0000259" key="4">
    <source>
        <dbReference type="Pfam" id="PF00108"/>
    </source>
</evidence>
<dbReference type="Gene3D" id="3.40.47.10">
    <property type="match status" value="2"/>
</dbReference>
<evidence type="ECO:0000259" key="5">
    <source>
        <dbReference type="Pfam" id="PF02803"/>
    </source>
</evidence>
<name>A0A381NIM2_9ZZZZ</name>
<dbReference type="PROSITE" id="PS00099">
    <property type="entry name" value="THIOLASE_3"/>
    <property type="match status" value="1"/>
</dbReference>
<comment type="similarity">
    <text evidence="1">Belongs to the thiolase-like superfamily. Thiolase family.</text>
</comment>
<dbReference type="CDD" id="cd00751">
    <property type="entry name" value="thiolase"/>
    <property type="match status" value="1"/>
</dbReference>
<accession>A0A381NIM2</accession>
<evidence type="ECO:0000256" key="2">
    <source>
        <dbReference type="ARBA" id="ARBA00022679"/>
    </source>
</evidence>
<feature type="domain" description="Thiolase C-terminal" evidence="5">
    <location>
        <begin position="265"/>
        <end position="386"/>
    </location>
</feature>